<feature type="compositionally biased region" description="Basic and acidic residues" evidence="6">
    <location>
        <begin position="790"/>
        <end position="845"/>
    </location>
</feature>
<dbReference type="OrthoDB" id="6433611at2759"/>
<name>A0A7R8YSM4_HERIL</name>
<proteinExistence type="inferred from homology"/>
<feature type="region of interest" description="Disordered" evidence="6">
    <location>
        <begin position="729"/>
        <end position="763"/>
    </location>
</feature>
<dbReference type="GO" id="GO:0000226">
    <property type="term" value="P:microtubule cytoskeleton organization"/>
    <property type="evidence" value="ECO:0007669"/>
    <property type="project" value="InterPro"/>
</dbReference>
<feature type="compositionally biased region" description="Basic and acidic residues" evidence="6">
    <location>
        <begin position="1116"/>
        <end position="1126"/>
    </location>
</feature>
<feature type="compositionally biased region" description="Low complexity" evidence="6">
    <location>
        <begin position="477"/>
        <end position="486"/>
    </location>
</feature>
<dbReference type="Proteomes" id="UP000594454">
    <property type="component" value="Chromosome 2"/>
</dbReference>
<feature type="compositionally biased region" description="Low complexity" evidence="6">
    <location>
        <begin position="927"/>
        <end position="936"/>
    </location>
</feature>
<feature type="compositionally biased region" description="Basic and acidic residues" evidence="6">
    <location>
        <begin position="189"/>
        <end position="200"/>
    </location>
</feature>
<feature type="region of interest" description="Disordered" evidence="6">
    <location>
        <begin position="1"/>
        <end position="98"/>
    </location>
</feature>
<comment type="subcellular location">
    <subcellularLocation>
        <location evidence="1">Cytoplasm</location>
        <location evidence="1">Cytoskeleton</location>
    </subcellularLocation>
</comment>
<dbReference type="FunCoup" id="A0A7R8YSM4">
    <property type="interactions" value="8"/>
</dbReference>
<feature type="compositionally biased region" description="Polar residues" evidence="6">
    <location>
        <begin position="14"/>
        <end position="34"/>
    </location>
</feature>
<evidence type="ECO:0000256" key="1">
    <source>
        <dbReference type="ARBA" id="ARBA00004245"/>
    </source>
</evidence>
<feature type="region of interest" description="Disordered" evidence="6">
    <location>
        <begin position="1094"/>
        <end position="1126"/>
    </location>
</feature>
<feature type="compositionally biased region" description="Basic and acidic residues" evidence="6">
    <location>
        <begin position="35"/>
        <end position="98"/>
    </location>
</feature>
<evidence type="ECO:0000313" key="7">
    <source>
        <dbReference type="EMBL" id="CAD7082725.1"/>
    </source>
</evidence>
<dbReference type="GO" id="GO:0015630">
    <property type="term" value="C:microtubule cytoskeleton"/>
    <property type="evidence" value="ECO:0007669"/>
    <property type="project" value="InterPro"/>
</dbReference>
<comment type="similarity">
    <text evidence="2">Belongs to the MAP7 family.</text>
</comment>
<feature type="region of interest" description="Disordered" evidence="6">
    <location>
        <begin position="431"/>
        <end position="619"/>
    </location>
</feature>
<feature type="compositionally biased region" description="Basic and acidic residues" evidence="6">
    <location>
        <begin position="603"/>
        <end position="619"/>
    </location>
</feature>
<dbReference type="InParanoid" id="A0A7R8YSM4"/>
<feature type="compositionally biased region" description="Polar residues" evidence="6">
    <location>
        <begin position="453"/>
        <end position="475"/>
    </location>
</feature>
<feature type="region of interest" description="Disordered" evidence="6">
    <location>
        <begin position="184"/>
        <end position="214"/>
    </location>
</feature>
<feature type="compositionally biased region" description="Basic and acidic residues" evidence="6">
    <location>
        <begin position="660"/>
        <end position="697"/>
    </location>
</feature>
<feature type="compositionally biased region" description="Polar residues" evidence="6">
    <location>
        <begin position="1094"/>
        <end position="1115"/>
    </location>
</feature>
<dbReference type="PANTHER" id="PTHR15073">
    <property type="entry name" value="MICROTUBULE-ASSOCIATED PROTEIN"/>
    <property type="match status" value="1"/>
</dbReference>
<dbReference type="EMBL" id="LR899010">
    <property type="protein sequence ID" value="CAD7082725.1"/>
    <property type="molecule type" value="Genomic_DNA"/>
</dbReference>
<keyword evidence="3" id="KW-0963">Cytoplasm</keyword>
<feature type="compositionally biased region" description="Polar residues" evidence="6">
    <location>
        <begin position="916"/>
        <end position="926"/>
    </location>
</feature>
<dbReference type="InterPro" id="IPR051483">
    <property type="entry name" value="MAP7_domain-containing"/>
</dbReference>
<dbReference type="AlphaFoldDB" id="A0A7R8YSM4"/>
<feature type="compositionally biased region" description="Low complexity" evidence="6">
    <location>
        <begin position="587"/>
        <end position="602"/>
    </location>
</feature>
<keyword evidence="5" id="KW-0206">Cytoskeleton</keyword>
<evidence type="ECO:0000256" key="3">
    <source>
        <dbReference type="ARBA" id="ARBA00022490"/>
    </source>
</evidence>
<feature type="region of interest" description="Disordered" evidence="6">
    <location>
        <begin position="648"/>
        <end position="712"/>
    </location>
</feature>
<feature type="compositionally biased region" description="Polar residues" evidence="6">
    <location>
        <begin position="534"/>
        <end position="552"/>
    </location>
</feature>
<evidence type="ECO:0000256" key="4">
    <source>
        <dbReference type="ARBA" id="ARBA00023054"/>
    </source>
</evidence>
<evidence type="ECO:0000256" key="2">
    <source>
        <dbReference type="ARBA" id="ARBA00007525"/>
    </source>
</evidence>
<dbReference type="Pfam" id="PF05672">
    <property type="entry name" value="MAP7"/>
    <property type="match status" value="1"/>
</dbReference>
<keyword evidence="4" id="KW-0175">Coiled coil</keyword>
<keyword evidence="8" id="KW-1185">Reference proteome</keyword>
<feature type="region of interest" description="Disordered" evidence="6">
    <location>
        <begin position="352"/>
        <end position="371"/>
    </location>
</feature>
<reference evidence="7 8" key="1">
    <citation type="submission" date="2020-11" db="EMBL/GenBank/DDBJ databases">
        <authorList>
            <person name="Wallbank WR R."/>
            <person name="Pardo Diaz C."/>
            <person name="Kozak K."/>
            <person name="Martin S."/>
            <person name="Jiggins C."/>
            <person name="Moest M."/>
            <person name="Warren A I."/>
            <person name="Generalovic N T."/>
            <person name="Byers J.R.P. K."/>
            <person name="Montejo-Kovacevich G."/>
            <person name="Yen C E."/>
        </authorList>
    </citation>
    <scope>NUCLEOTIDE SEQUENCE [LARGE SCALE GENOMIC DNA]</scope>
</reference>
<feature type="region of interest" description="Disordered" evidence="6">
    <location>
        <begin position="287"/>
        <end position="314"/>
    </location>
</feature>
<dbReference type="PANTHER" id="PTHR15073:SF18">
    <property type="entry name" value="ENSCONSIN, ISOFORM F"/>
    <property type="match status" value="1"/>
</dbReference>
<sequence length="1126" mass="127812">MLSENMASLGGEQIISTKDLQDSTPQKTTNSRPSSVERKLASRDRDEKLRLIKERQNEERQRKIEELKAQAEAAQKYREQKEEERKRKIEELRNRETDRRLQVEERKKAIMEAERERREYIVRRNQERDAKLDNKRRNERSSVYAFGSSTPRLLDPAELGTLSQSTYWGHRRSTSITNVAYTGAPLSRRSSERELADGSKKRATSAGGIDRQNEDRRFKSTSMYEVFNWGYLNDEPPKRLNLSFAATEINIDGPTKYTNIRNNTKEDITDSPPISYRSVARRKTDLMPTIPSPRESSFGSKTSLHSHTPRTPGRAVSMTRLDQLAQPIRRNGEHIRAVIERERQQQYGLISNTSPNTLTQTSPTTVTAPKSMSRSMTHLAGTKQVYSNKHINDNSHMIGGQHCMMRPLKKNDTSRSMTQLTSANRIITTTTTTKKITAARSARYERKDDAPSSLASTGSRSGDVTPGGSINTSRPGSAMSTSTTASGLVQRRSVGTVRKPRPASIAVTGVSLNDEINKHKKEKPPLPKTHSTPKRINNNSNAMSKSMTVETPKTNEKRSSAKKDTPTPKPRALLQQLTDNVTEKTTTDSVTSVTESETTVETKTIEKEPTADIPQTKEEKEALNAVKTEANAAGDVVEVTKEIVTEIKTETQVPSEMTPTEEKVDTDTEKDKEKEKEPSPPKSGSETRELSAERQDNEMTASMIARKITTEEQAKAALAEKRRIMREEAERQAELERQRLEAERQAELQRQAEEEERQRKFEEETLRLAEEQKKAEEQRLLQAIEEAKKREEAERLKREEEEKQRIEREEAEKKAKEEAEKQRLEIAERLKKEEKEREERRKRVEAIMSRTRAKGGNNTPNSTPTKENDNKTNGNEKEENVEKTNEQSTVNKETDPNAQPAITVPQQEPQQPAEIQMTQAEPQPTLQSEPQVEQQPAQPPQVAPQQQETQPEQQQPQEVQQQPQEVQQQPQQVQQPEPQMQQKQPEPFSEQCAYEKTVTDRENALIKSFSNMIIDDSNKVFQNFQNPFIAPPSQMTNGKTLQEQNLSNETVVQPSPVANGNGHIENINKNDTNQLVDFSTDQLIDFNNESQQMTGNVNFNNNSLSTTTGPNLVTSDSHENKEISLL</sequence>
<organism evidence="7 8">
    <name type="scientific">Hermetia illucens</name>
    <name type="common">Black soldier fly</name>
    <dbReference type="NCBI Taxonomy" id="343691"/>
    <lineage>
        <taxon>Eukaryota</taxon>
        <taxon>Metazoa</taxon>
        <taxon>Ecdysozoa</taxon>
        <taxon>Arthropoda</taxon>
        <taxon>Hexapoda</taxon>
        <taxon>Insecta</taxon>
        <taxon>Pterygota</taxon>
        <taxon>Neoptera</taxon>
        <taxon>Endopterygota</taxon>
        <taxon>Diptera</taxon>
        <taxon>Brachycera</taxon>
        <taxon>Stratiomyomorpha</taxon>
        <taxon>Stratiomyidae</taxon>
        <taxon>Hermetiinae</taxon>
        <taxon>Hermetia</taxon>
    </lineage>
</organism>
<evidence type="ECO:0000256" key="5">
    <source>
        <dbReference type="ARBA" id="ARBA00023212"/>
    </source>
</evidence>
<feature type="compositionally biased region" description="Basic and acidic residues" evidence="6">
    <location>
        <begin position="553"/>
        <end position="566"/>
    </location>
</feature>
<evidence type="ECO:0000256" key="6">
    <source>
        <dbReference type="SAM" id="MobiDB-lite"/>
    </source>
</evidence>
<accession>A0A7R8YSM4</accession>
<evidence type="ECO:0000313" key="8">
    <source>
        <dbReference type="Proteomes" id="UP000594454"/>
    </source>
</evidence>
<protein>
    <submittedName>
        <fullName evidence="7">Uncharacterized protein</fullName>
    </submittedName>
</protein>
<feature type="compositionally biased region" description="Low complexity" evidence="6">
    <location>
        <begin position="943"/>
        <end position="987"/>
    </location>
</feature>
<feature type="compositionally biased region" description="Polar residues" evidence="6">
    <location>
        <begin position="294"/>
        <end position="306"/>
    </location>
</feature>
<dbReference type="InterPro" id="IPR008604">
    <property type="entry name" value="MAP7_fam"/>
</dbReference>
<feature type="region of interest" description="Disordered" evidence="6">
    <location>
        <begin position="790"/>
        <end position="989"/>
    </location>
</feature>
<gene>
    <name evidence="7" type="ORF">HERILL_LOCUS5738</name>
</gene>
<feature type="compositionally biased region" description="Basic and acidic residues" evidence="6">
    <location>
        <begin position="866"/>
        <end position="885"/>
    </location>
</feature>